<keyword evidence="3 10" id="KW-0132">Cell division</keyword>
<evidence type="ECO:0000256" key="2">
    <source>
        <dbReference type="ARBA" id="ARBA00022598"/>
    </source>
</evidence>
<dbReference type="InterPro" id="IPR000713">
    <property type="entry name" value="Mur_ligase_N"/>
</dbReference>
<evidence type="ECO:0000256" key="9">
    <source>
        <dbReference type="ARBA" id="ARBA00023316"/>
    </source>
</evidence>
<dbReference type="Gene3D" id="3.40.1390.10">
    <property type="entry name" value="MurE/MurF, N-terminal domain"/>
    <property type="match status" value="1"/>
</dbReference>
<dbReference type="GO" id="GO:0008360">
    <property type="term" value="P:regulation of cell shape"/>
    <property type="evidence" value="ECO:0007669"/>
    <property type="project" value="UniProtKB-KW"/>
</dbReference>
<dbReference type="Gene3D" id="3.90.190.20">
    <property type="entry name" value="Mur ligase, C-terminal domain"/>
    <property type="match status" value="1"/>
</dbReference>
<keyword evidence="7 10" id="KW-0573">Peptidoglycan synthesis</keyword>
<evidence type="ECO:0000256" key="3">
    <source>
        <dbReference type="ARBA" id="ARBA00022618"/>
    </source>
</evidence>
<accession>A0A9E4K321</accession>
<gene>
    <name evidence="10" type="primary">murF</name>
    <name evidence="15" type="ORF">JAZ04_04620</name>
</gene>
<dbReference type="SUPFAM" id="SSF53244">
    <property type="entry name" value="MurD-like peptide ligases, peptide-binding domain"/>
    <property type="match status" value="1"/>
</dbReference>
<feature type="domain" description="Mur ligase central" evidence="14">
    <location>
        <begin position="105"/>
        <end position="297"/>
    </location>
</feature>
<comment type="pathway">
    <text evidence="10 11">Cell wall biogenesis; peptidoglycan biosynthesis.</text>
</comment>
<dbReference type="GO" id="GO:0047480">
    <property type="term" value="F:UDP-N-acetylmuramoyl-tripeptide-D-alanyl-D-alanine ligase activity"/>
    <property type="evidence" value="ECO:0007669"/>
    <property type="project" value="UniProtKB-UniRule"/>
</dbReference>
<dbReference type="PANTHER" id="PTHR43024:SF1">
    <property type="entry name" value="UDP-N-ACETYLMURAMOYL-TRIPEPTIDE--D-ALANYL-D-ALANINE LIGASE"/>
    <property type="match status" value="1"/>
</dbReference>
<evidence type="ECO:0000256" key="4">
    <source>
        <dbReference type="ARBA" id="ARBA00022741"/>
    </source>
</evidence>
<keyword evidence="5 10" id="KW-0067">ATP-binding</keyword>
<dbReference type="EMBL" id="JAEPDI010000002">
    <property type="protein sequence ID" value="MCG7938128.1"/>
    <property type="molecule type" value="Genomic_DNA"/>
</dbReference>
<organism evidence="15 16">
    <name type="scientific">Candidatus Thiodiazotropha lotti</name>
    <dbReference type="NCBI Taxonomy" id="2792787"/>
    <lineage>
        <taxon>Bacteria</taxon>
        <taxon>Pseudomonadati</taxon>
        <taxon>Pseudomonadota</taxon>
        <taxon>Gammaproteobacteria</taxon>
        <taxon>Chromatiales</taxon>
        <taxon>Sedimenticolaceae</taxon>
        <taxon>Candidatus Thiodiazotropha</taxon>
    </lineage>
</organism>
<evidence type="ECO:0000256" key="10">
    <source>
        <dbReference type="HAMAP-Rule" id="MF_02019"/>
    </source>
</evidence>
<dbReference type="PANTHER" id="PTHR43024">
    <property type="entry name" value="UDP-N-ACETYLMURAMOYL-TRIPEPTIDE--D-ALANYL-D-ALANINE LIGASE"/>
    <property type="match status" value="1"/>
</dbReference>
<sequence>MNSLSLAEVALELEAVHQGADLRFHSVSTDTRTIQPGDLFVALSGPNFDGHRFIGQAMEKGAVAAMVSELQAGELPQLQVTDTRIGLGRLAAFWRDRFEVPIVAVTGSNGKTTVKELLASILGIRGSVLATQGNLNNEIGLPLTLLRLQDEPCAVIEMGANHPGEIGYLSQITRPDVALINNAGAAHLEGFGDLTGVAHAKGEILSGLKATGVGVLNADDRFFPLWRELCGERHMISFGSSPKADVQSDLSQAGMRWSEQGFQNHMQVSYRGEQFAVQLSLAGRHNLMNALAAIAAALAMECDIEQIQMGLAGVQAVAGRLRLHHTSAGYRLIDDSYNANPDSVDAAIEVLRGATGTRYLVLGDLAELGDEAAALHAGIGERARQAGLEHLYSLGELSRGAVQSFGDGGKAFSELDQLVDALHAAARTGDAVLVKGSRSAGMDRVVERLMSEGRG</sequence>
<keyword evidence="1 10" id="KW-0963">Cytoplasm</keyword>
<dbReference type="InterPro" id="IPR036565">
    <property type="entry name" value="Mur-like_cat_sf"/>
</dbReference>
<comment type="similarity">
    <text evidence="10">Belongs to the MurCDEF family. MurF subfamily.</text>
</comment>
<dbReference type="GO" id="GO:0005524">
    <property type="term" value="F:ATP binding"/>
    <property type="evidence" value="ECO:0007669"/>
    <property type="project" value="UniProtKB-UniRule"/>
</dbReference>
<dbReference type="Proteomes" id="UP000886687">
    <property type="component" value="Unassembled WGS sequence"/>
</dbReference>
<keyword evidence="6 10" id="KW-0133">Cell shape</keyword>
<dbReference type="SUPFAM" id="SSF53623">
    <property type="entry name" value="MurD-like peptide ligases, catalytic domain"/>
    <property type="match status" value="1"/>
</dbReference>
<comment type="catalytic activity">
    <reaction evidence="10 11">
        <text>D-alanyl-D-alanine + UDP-N-acetyl-alpha-D-muramoyl-L-alanyl-gamma-D-glutamyl-meso-2,6-diaminopimelate + ATP = UDP-N-acetyl-alpha-D-muramoyl-L-alanyl-gamma-D-glutamyl-meso-2,6-diaminopimeloyl-D-alanyl-D-alanine + ADP + phosphate + H(+)</text>
        <dbReference type="Rhea" id="RHEA:28374"/>
        <dbReference type="ChEBI" id="CHEBI:15378"/>
        <dbReference type="ChEBI" id="CHEBI:30616"/>
        <dbReference type="ChEBI" id="CHEBI:43474"/>
        <dbReference type="ChEBI" id="CHEBI:57822"/>
        <dbReference type="ChEBI" id="CHEBI:61386"/>
        <dbReference type="ChEBI" id="CHEBI:83905"/>
        <dbReference type="ChEBI" id="CHEBI:456216"/>
        <dbReference type="EC" id="6.3.2.10"/>
    </reaction>
</comment>
<dbReference type="InterPro" id="IPR051046">
    <property type="entry name" value="MurCDEF_CellWall_CoF430Synth"/>
</dbReference>
<dbReference type="Pfam" id="PF02875">
    <property type="entry name" value="Mur_ligase_C"/>
    <property type="match status" value="1"/>
</dbReference>
<keyword evidence="9 10" id="KW-0961">Cell wall biogenesis/degradation</keyword>
<evidence type="ECO:0000256" key="11">
    <source>
        <dbReference type="RuleBase" id="RU004136"/>
    </source>
</evidence>
<keyword evidence="8 10" id="KW-0131">Cell cycle</keyword>
<name>A0A9E4K321_9GAMM</name>
<protein>
    <recommendedName>
        <fullName evidence="10 11">UDP-N-acetylmuramoyl-tripeptide--D-alanyl-D-alanine ligase</fullName>
        <ecNumber evidence="10 11">6.3.2.10</ecNumber>
    </recommendedName>
    <alternativeName>
        <fullName evidence="10">D-alanyl-D-alanine-adding enzyme</fullName>
    </alternativeName>
</protein>
<dbReference type="Pfam" id="PF08245">
    <property type="entry name" value="Mur_ligase_M"/>
    <property type="match status" value="1"/>
</dbReference>
<reference evidence="15" key="1">
    <citation type="journal article" date="2021" name="Proc. Natl. Acad. Sci. U.S.A.">
        <title>Global biogeography of chemosynthetic symbionts reveals both localized and globally distributed symbiont groups. .</title>
        <authorList>
            <person name="Osvatic J.T."/>
            <person name="Wilkins L.G.E."/>
            <person name="Leibrecht L."/>
            <person name="Leray M."/>
            <person name="Zauner S."/>
            <person name="Polzin J."/>
            <person name="Camacho Y."/>
            <person name="Gros O."/>
            <person name="van Gils J.A."/>
            <person name="Eisen J.A."/>
            <person name="Petersen J.M."/>
            <person name="Yuen B."/>
        </authorList>
    </citation>
    <scope>NUCLEOTIDE SEQUENCE</scope>
    <source>
        <strain evidence="15">MAGL173</strain>
    </source>
</reference>
<comment type="caution">
    <text evidence="15">The sequence shown here is derived from an EMBL/GenBank/DDBJ whole genome shotgun (WGS) entry which is preliminary data.</text>
</comment>
<proteinExistence type="inferred from homology"/>
<feature type="domain" description="Mur ligase C-terminal" evidence="13">
    <location>
        <begin position="319"/>
        <end position="438"/>
    </location>
</feature>
<dbReference type="InterPro" id="IPR004101">
    <property type="entry name" value="Mur_ligase_C"/>
</dbReference>
<evidence type="ECO:0000313" key="16">
    <source>
        <dbReference type="Proteomes" id="UP000886687"/>
    </source>
</evidence>
<evidence type="ECO:0000256" key="7">
    <source>
        <dbReference type="ARBA" id="ARBA00022984"/>
    </source>
</evidence>
<dbReference type="AlphaFoldDB" id="A0A9E4K321"/>
<dbReference type="InterPro" id="IPR005863">
    <property type="entry name" value="UDP-N-AcMur_synth"/>
</dbReference>
<feature type="binding site" evidence="10">
    <location>
        <begin position="107"/>
        <end position="113"/>
    </location>
    <ligand>
        <name>ATP</name>
        <dbReference type="ChEBI" id="CHEBI:30616"/>
    </ligand>
</feature>
<dbReference type="GO" id="GO:0005737">
    <property type="term" value="C:cytoplasm"/>
    <property type="evidence" value="ECO:0007669"/>
    <property type="project" value="UniProtKB-SubCell"/>
</dbReference>
<dbReference type="InterPro" id="IPR035911">
    <property type="entry name" value="MurE/MurF_N"/>
</dbReference>
<evidence type="ECO:0000256" key="8">
    <source>
        <dbReference type="ARBA" id="ARBA00023306"/>
    </source>
</evidence>
<dbReference type="GO" id="GO:0009252">
    <property type="term" value="P:peptidoglycan biosynthetic process"/>
    <property type="evidence" value="ECO:0007669"/>
    <property type="project" value="UniProtKB-UniRule"/>
</dbReference>
<evidence type="ECO:0000256" key="5">
    <source>
        <dbReference type="ARBA" id="ARBA00022840"/>
    </source>
</evidence>
<dbReference type="EC" id="6.3.2.10" evidence="10 11"/>
<evidence type="ECO:0000259" key="14">
    <source>
        <dbReference type="Pfam" id="PF08245"/>
    </source>
</evidence>
<evidence type="ECO:0000313" key="15">
    <source>
        <dbReference type="EMBL" id="MCG7938128.1"/>
    </source>
</evidence>
<dbReference type="NCBIfam" id="TIGR01143">
    <property type="entry name" value="murF"/>
    <property type="match status" value="1"/>
</dbReference>
<keyword evidence="4 10" id="KW-0547">Nucleotide-binding</keyword>
<evidence type="ECO:0000256" key="1">
    <source>
        <dbReference type="ARBA" id="ARBA00022490"/>
    </source>
</evidence>
<dbReference type="Gene3D" id="3.40.1190.10">
    <property type="entry name" value="Mur-like, catalytic domain"/>
    <property type="match status" value="1"/>
</dbReference>
<dbReference type="HAMAP" id="MF_02019">
    <property type="entry name" value="MurF"/>
    <property type="match status" value="1"/>
</dbReference>
<feature type="domain" description="Mur ligase N-terminal catalytic" evidence="12">
    <location>
        <begin position="24"/>
        <end position="71"/>
    </location>
</feature>
<keyword evidence="2 10" id="KW-0436">Ligase</keyword>
<comment type="subcellular location">
    <subcellularLocation>
        <location evidence="10 11">Cytoplasm</location>
    </subcellularLocation>
</comment>
<dbReference type="InterPro" id="IPR036615">
    <property type="entry name" value="Mur_ligase_C_dom_sf"/>
</dbReference>
<evidence type="ECO:0000259" key="12">
    <source>
        <dbReference type="Pfam" id="PF01225"/>
    </source>
</evidence>
<dbReference type="GO" id="GO:0071555">
    <property type="term" value="P:cell wall organization"/>
    <property type="evidence" value="ECO:0007669"/>
    <property type="project" value="UniProtKB-KW"/>
</dbReference>
<evidence type="ECO:0000256" key="6">
    <source>
        <dbReference type="ARBA" id="ARBA00022960"/>
    </source>
</evidence>
<dbReference type="InterPro" id="IPR013221">
    <property type="entry name" value="Mur_ligase_cen"/>
</dbReference>
<dbReference type="GO" id="GO:0051301">
    <property type="term" value="P:cell division"/>
    <property type="evidence" value="ECO:0007669"/>
    <property type="project" value="UniProtKB-KW"/>
</dbReference>
<comment type="function">
    <text evidence="10 11">Involved in cell wall formation. Catalyzes the final step in the synthesis of UDP-N-acetylmuramoyl-pentapeptide, the precursor of murein.</text>
</comment>
<dbReference type="SUPFAM" id="SSF63418">
    <property type="entry name" value="MurE/MurF N-terminal domain"/>
    <property type="match status" value="1"/>
</dbReference>
<evidence type="ECO:0000259" key="13">
    <source>
        <dbReference type="Pfam" id="PF02875"/>
    </source>
</evidence>
<dbReference type="Pfam" id="PF01225">
    <property type="entry name" value="Mur_ligase"/>
    <property type="match status" value="1"/>
</dbReference>